<dbReference type="EMBL" id="CP014334">
    <property type="protein sequence ID" value="AMW33060.1"/>
    <property type="molecule type" value="Genomic_DNA"/>
</dbReference>
<gene>
    <name evidence="1" type="ORF">NA23_07250</name>
</gene>
<dbReference type="AlphaFoldDB" id="A0AAI8GDA3"/>
<reference evidence="1 2" key="1">
    <citation type="journal article" date="2015" name="Stand. Genomic Sci.">
        <title>Genome sequence of a native-feather degrading extremely thermophilic Eubacterium, Fervidobacterium islandicum AW-1.</title>
        <authorList>
            <person name="Lee Y.J."/>
            <person name="Jeong H."/>
            <person name="Park G.S."/>
            <person name="Kwak Y."/>
            <person name="Lee S.J."/>
            <person name="Lee S.J."/>
            <person name="Park M.K."/>
            <person name="Kim J.Y."/>
            <person name="Kang H.K."/>
            <person name="Shin J.H."/>
            <person name="Lee D.W."/>
        </authorList>
    </citation>
    <scope>NUCLEOTIDE SEQUENCE [LARGE SCALE GENOMIC DNA]</scope>
    <source>
        <strain evidence="1 2">AW-1</strain>
    </source>
</reference>
<dbReference type="KEGG" id="fia:NA23_07250"/>
<keyword evidence="2" id="KW-1185">Reference proteome</keyword>
<dbReference type="RefSeq" id="WP_033192043.1">
    <property type="nucleotide sequence ID" value="NZ_CP014334.2"/>
</dbReference>
<protein>
    <submittedName>
        <fullName evidence="1">Uncharacterized protein</fullName>
    </submittedName>
</protein>
<evidence type="ECO:0000313" key="1">
    <source>
        <dbReference type="EMBL" id="AMW33060.1"/>
    </source>
</evidence>
<proteinExistence type="predicted"/>
<dbReference type="Proteomes" id="UP000093740">
    <property type="component" value="Chromosome"/>
</dbReference>
<accession>A0AAI8GDA3</accession>
<name>A0AAI8GDA3_FERIS</name>
<evidence type="ECO:0000313" key="2">
    <source>
        <dbReference type="Proteomes" id="UP000093740"/>
    </source>
</evidence>
<sequence>MKSNLRKINLLVVILTFITTSLLYAQFYENPVYFTSGNNTLMFTIKIPQQSDWELGVYWRQRQGTLFGELGYTTDSTYATGTINYRLVDISKLYGLNLKLKLLPFDAKALSLDVGGLIKISDSSSLSFAIYNLMLYSERQERLLPSMESVFGWSVTPQTTLKFGLMNLGLDYLKFNLGFVLSKLLPLDEVVLSYVPVYALSGGMIYHLVYGKMKLLIDNYIIEVSGFYNFGESVSTYEELKSNYGLKISLGFNM</sequence>
<organism evidence="1 2">
    <name type="scientific">Fervidobacterium islandicum</name>
    <dbReference type="NCBI Taxonomy" id="2423"/>
    <lineage>
        <taxon>Bacteria</taxon>
        <taxon>Thermotogati</taxon>
        <taxon>Thermotogota</taxon>
        <taxon>Thermotogae</taxon>
        <taxon>Thermotogales</taxon>
        <taxon>Fervidobacteriaceae</taxon>
        <taxon>Fervidobacterium</taxon>
    </lineage>
</organism>